<dbReference type="EMBL" id="AP024110">
    <property type="protein sequence ID" value="BCM24305.1"/>
    <property type="molecule type" value="Genomic_DNA"/>
</dbReference>
<proteinExistence type="predicted"/>
<evidence type="ECO:0000259" key="1">
    <source>
        <dbReference type="PROSITE" id="PS51724"/>
    </source>
</evidence>
<dbReference type="Pfam" id="PF04773">
    <property type="entry name" value="FecR"/>
    <property type="match status" value="1"/>
</dbReference>
<dbReference type="KEGG" id="mpau:ZMTM_05640"/>
<dbReference type="PROSITE" id="PS51724">
    <property type="entry name" value="SPOR"/>
    <property type="match status" value="1"/>
</dbReference>
<dbReference type="GO" id="GO:0042834">
    <property type="term" value="F:peptidoglycan binding"/>
    <property type="evidence" value="ECO:0007669"/>
    <property type="project" value="InterPro"/>
</dbReference>
<dbReference type="PANTHER" id="PTHR38731:SF1">
    <property type="entry name" value="FECR PROTEIN DOMAIN-CONTAINING PROTEIN"/>
    <property type="match status" value="1"/>
</dbReference>
<dbReference type="AlphaFoldDB" id="A0A8D5FYY1"/>
<feature type="domain" description="SPOR" evidence="1">
    <location>
        <begin position="211"/>
        <end position="290"/>
    </location>
</feature>
<dbReference type="InterPro" id="IPR036680">
    <property type="entry name" value="SPOR-like_sf"/>
</dbReference>
<evidence type="ECO:0000313" key="3">
    <source>
        <dbReference type="Proteomes" id="UP000826722"/>
    </source>
</evidence>
<dbReference type="Gene3D" id="3.30.70.1070">
    <property type="entry name" value="Sporulation related repeat"/>
    <property type="match status" value="1"/>
</dbReference>
<organism evidence="2 3">
    <name type="scientific">Methyloradius palustris</name>
    <dbReference type="NCBI Taxonomy" id="2778876"/>
    <lineage>
        <taxon>Bacteria</taxon>
        <taxon>Pseudomonadati</taxon>
        <taxon>Pseudomonadota</taxon>
        <taxon>Betaproteobacteria</taxon>
        <taxon>Nitrosomonadales</taxon>
        <taxon>Methylophilaceae</taxon>
        <taxon>Methyloradius</taxon>
    </lineage>
</organism>
<sequence>MLKKYVLLGWLLGIMQVNAGEIGVVDNVEAPAWLQRGNLTKPLVSGLQLQNNDRILTGSQARVSLKLAEGSTVKLGQNATFALQDVDAGIDKDNVYRGILNVVKGAFRFTTSVLSKSSNHREINVKLGTITAGIRGTDIWGIVDDQEDLVALLEGTIEVTHTSGATEVIAEPLSVYAANINQLPSPLSHLTQPTVNALAKETDLIENAGATNPDGIWHVNLGAYNSRQAAERAGSMYREQGYDIQTREFTYNHHKRYQLHLDHFVSKAEARGATDLLTQKYGLEVARVTKN</sequence>
<keyword evidence="3" id="KW-1185">Reference proteome</keyword>
<protein>
    <recommendedName>
        <fullName evidence="1">SPOR domain-containing protein</fullName>
    </recommendedName>
</protein>
<dbReference type="Pfam" id="PF05036">
    <property type="entry name" value="SPOR"/>
    <property type="match status" value="1"/>
</dbReference>
<dbReference type="Proteomes" id="UP000826722">
    <property type="component" value="Chromosome"/>
</dbReference>
<gene>
    <name evidence="2" type="ORF">ZMTM_05640</name>
</gene>
<dbReference type="PANTHER" id="PTHR38731">
    <property type="entry name" value="LIPL45-RELATED LIPOPROTEIN-RELATED"/>
    <property type="match status" value="1"/>
</dbReference>
<name>A0A8D5FYY1_9PROT</name>
<dbReference type="SUPFAM" id="SSF110997">
    <property type="entry name" value="Sporulation related repeat"/>
    <property type="match status" value="1"/>
</dbReference>
<reference evidence="2" key="1">
    <citation type="journal article" date="2021" name="Arch. Microbiol.">
        <title>Methyloradius palustris gen. nov., sp. nov., a methanol-oxidizing bacterium isolated from snow.</title>
        <authorList>
            <person name="Miyadera T."/>
            <person name="Kojima H."/>
            <person name="Fukui M."/>
        </authorList>
    </citation>
    <scope>NUCLEOTIDE SEQUENCE</scope>
    <source>
        <strain evidence="2">Zm11</strain>
    </source>
</reference>
<dbReference type="InterPro" id="IPR007730">
    <property type="entry name" value="SPOR-like_dom"/>
</dbReference>
<dbReference type="InterPro" id="IPR006860">
    <property type="entry name" value="FecR"/>
</dbReference>
<dbReference type="RefSeq" id="WP_221764853.1">
    <property type="nucleotide sequence ID" value="NZ_AP024110.1"/>
</dbReference>
<accession>A0A8D5FYY1</accession>
<evidence type="ECO:0000313" key="2">
    <source>
        <dbReference type="EMBL" id="BCM24305.1"/>
    </source>
</evidence>